<keyword evidence="1" id="KW-0812">Transmembrane</keyword>
<feature type="transmembrane region" description="Helical" evidence="1">
    <location>
        <begin position="21"/>
        <end position="39"/>
    </location>
</feature>
<dbReference type="InterPro" id="IPR045584">
    <property type="entry name" value="Pilin-like"/>
</dbReference>
<name>A0A556AVU0_9BURK</name>
<evidence type="ECO:0000313" key="4">
    <source>
        <dbReference type="Proteomes" id="UP000318405"/>
    </source>
</evidence>
<gene>
    <name evidence="3" type="ORF">FOZ76_07045</name>
</gene>
<dbReference type="Pfam" id="PF08805">
    <property type="entry name" value="PilS"/>
    <property type="match status" value="1"/>
</dbReference>
<dbReference type="Proteomes" id="UP000318405">
    <property type="component" value="Unassembled WGS sequence"/>
</dbReference>
<dbReference type="SUPFAM" id="SSF54523">
    <property type="entry name" value="Pili subunits"/>
    <property type="match status" value="1"/>
</dbReference>
<proteinExistence type="predicted"/>
<comment type="caution">
    <text evidence="3">The sequence shown here is derived from an EMBL/GenBank/DDBJ whole genome shotgun (WGS) entry which is preliminary data.</text>
</comment>
<evidence type="ECO:0000313" key="3">
    <source>
        <dbReference type="EMBL" id="TSH97073.1"/>
    </source>
</evidence>
<sequence length="195" mass="19901">MARRVCSSARRRQVGFSLVEVSIVTAIVLIVSILGIPAINSYVIENKVPKVAGELQRYVARTKANGQGVTSPYTGIDTGNLARAMRNSSILAVDADSLARVAHGLGGNGTSSGLIAVAAGNGGASFTVTLDDVNDAACPGLASMMQRVAQRIEVTGGSAAVVKDALSAPAVAYSALAAESACSNGDTNQFAFTIW</sequence>
<keyword evidence="1" id="KW-0472">Membrane</keyword>
<keyword evidence="1" id="KW-1133">Transmembrane helix</keyword>
<evidence type="ECO:0000256" key="1">
    <source>
        <dbReference type="SAM" id="Phobius"/>
    </source>
</evidence>
<dbReference type="InterPro" id="IPR014911">
    <property type="entry name" value="PilS_N"/>
</dbReference>
<evidence type="ECO:0000259" key="2">
    <source>
        <dbReference type="Pfam" id="PF08805"/>
    </source>
</evidence>
<reference evidence="3 4" key="1">
    <citation type="submission" date="2019-07" db="EMBL/GenBank/DDBJ databases">
        <title>Qingshengfaniella alkalisoli gen. nov., sp. nov., isolated from saline soil.</title>
        <authorList>
            <person name="Xu L."/>
            <person name="Huang X.-X."/>
            <person name="Sun J.-Q."/>
        </authorList>
    </citation>
    <scope>NUCLEOTIDE SEQUENCE [LARGE SCALE GENOMIC DNA]</scope>
    <source>
        <strain evidence="3 4">DSM 27279</strain>
    </source>
</reference>
<keyword evidence="4" id="KW-1185">Reference proteome</keyword>
<dbReference type="EMBL" id="VLTJ01000011">
    <property type="protein sequence ID" value="TSH97073.1"/>
    <property type="molecule type" value="Genomic_DNA"/>
</dbReference>
<dbReference type="Gene3D" id="3.30.1690.10">
    <property type="entry name" value="TcpA-like pilin"/>
    <property type="match status" value="1"/>
</dbReference>
<dbReference type="OrthoDB" id="8683788at2"/>
<accession>A0A556AVU0</accession>
<dbReference type="AlphaFoldDB" id="A0A556AVU0"/>
<organism evidence="3 4">
    <name type="scientific">Verticiella sediminum</name>
    <dbReference type="NCBI Taxonomy" id="1247510"/>
    <lineage>
        <taxon>Bacteria</taxon>
        <taxon>Pseudomonadati</taxon>
        <taxon>Pseudomonadota</taxon>
        <taxon>Betaproteobacteria</taxon>
        <taxon>Burkholderiales</taxon>
        <taxon>Alcaligenaceae</taxon>
        <taxon>Verticiella</taxon>
    </lineage>
</organism>
<dbReference type="RefSeq" id="WP_143947440.1">
    <property type="nucleotide sequence ID" value="NZ_BAABMB010000002.1"/>
</dbReference>
<protein>
    <submittedName>
        <fullName evidence="3">Prepilin-type cleavage/methylation domain-containing protein</fullName>
    </submittedName>
</protein>
<feature type="domain" description="Type 4 secretion system PilS N-terminal" evidence="2">
    <location>
        <begin position="113"/>
        <end position="194"/>
    </location>
</feature>